<evidence type="ECO:0000256" key="6">
    <source>
        <dbReference type="SAM" id="MobiDB-lite"/>
    </source>
</evidence>
<comment type="subcellular location">
    <subcellularLocation>
        <location evidence="1">Nucleus</location>
    </subcellularLocation>
</comment>
<dbReference type="InterPro" id="IPR008906">
    <property type="entry name" value="HATC_C_dom"/>
</dbReference>
<keyword evidence="3" id="KW-0863">Zinc-finger</keyword>
<dbReference type="GO" id="GO:0005634">
    <property type="term" value="C:nucleus"/>
    <property type="evidence" value="ECO:0007669"/>
    <property type="project" value="UniProtKB-SubCell"/>
</dbReference>
<organism evidence="8 9">
    <name type="scientific">Amanita muscaria (strain Koide BX008)</name>
    <dbReference type="NCBI Taxonomy" id="946122"/>
    <lineage>
        <taxon>Eukaryota</taxon>
        <taxon>Fungi</taxon>
        <taxon>Dikarya</taxon>
        <taxon>Basidiomycota</taxon>
        <taxon>Agaricomycotina</taxon>
        <taxon>Agaricomycetes</taxon>
        <taxon>Agaricomycetidae</taxon>
        <taxon>Agaricales</taxon>
        <taxon>Pluteineae</taxon>
        <taxon>Amanitaceae</taxon>
        <taxon>Amanita</taxon>
    </lineage>
</organism>
<gene>
    <name evidence="8" type="ORF">M378DRAFT_73836</name>
</gene>
<evidence type="ECO:0000313" key="9">
    <source>
        <dbReference type="Proteomes" id="UP000054549"/>
    </source>
</evidence>
<evidence type="ECO:0000259" key="7">
    <source>
        <dbReference type="Pfam" id="PF05699"/>
    </source>
</evidence>
<protein>
    <recommendedName>
        <fullName evidence="7">HAT C-terminal dimerisation domain-containing protein</fullName>
    </recommendedName>
</protein>
<dbReference type="Pfam" id="PF05699">
    <property type="entry name" value="Dimer_Tnp_hAT"/>
    <property type="match status" value="1"/>
</dbReference>
<evidence type="ECO:0000256" key="1">
    <source>
        <dbReference type="ARBA" id="ARBA00004123"/>
    </source>
</evidence>
<reference evidence="8 9" key="1">
    <citation type="submission" date="2014-04" db="EMBL/GenBank/DDBJ databases">
        <title>Evolutionary Origins and Diversification of the Mycorrhizal Mutualists.</title>
        <authorList>
            <consortium name="DOE Joint Genome Institute"/>
            <consortium name="Mycorrhizal Genomics Consortium"/>
            <person name="Kohler A."/>
            <person name="Kuo A."/>
            <person name="Nagy L.G."/>
            <person name="Floudas D."/>
            <person name="Copeland A."/>
            <person name="Barry K.W."/>
            <person name="Cichocki N."/>
            <person name="Veneault-Fourrey C."/>
            <person name="LaButti K."/>
            <person name="Lindquist E.A."/>
            <person name="Lipzen A."/>
            <person name="Lundell T."/>
            <person name="Morin E."/>
            <person name="Murat C."/>
            <person name="Riley R."/>
            <person name="Ohm R."/>
            <person name="Sun H."/>
            <person name="Tunlid A."/>
            <person name="Henrissat B."/>
            <person name="Grigoriev I.V."/>
            <person name="Hibbett D.S."/>
            <person name="Martin F."/>
        </authorList>
    </citation>
    <scope>NUCLEOTIDE SEQUENCE [LARGE SCALE GENOMIC DNA]</scope>
    <source>
        <strain evidence="8 9">Koide BX008</strain>
    </source>
</reference>
<dbReference type="AlphaFoldDB" id="A0A0C2SUU5"/>
<dbReference type="PANTHER" id="PTHR46481">
    <property type="entry name" value="ZINC FINGER BED DOMAIN-CONTAINING PROTEIN 4"/>
    <property type="match status" value="1"/>
</dbReference>
<dbReference type="SUPFAM" id="SSF53098">
    <property type="entry name" value="Ribonuclease H-like"/>
    <property type="match status" value="1"/>
</dbReference>
<evidence type="ECO:0000256" key="2">
    <source>
        <dbReference type="ARBA" id="ARBA00022723"/>
    </source>
</evidence>
<evidence type="ECO:0000256" key="4">
    <source>
        <dbReference type="ARBA" id="ARBA00022833"/>
    </source>
</evidence>
<dbReference type="GO" id="GO:0008270">
    <property type="term" value="F:zinc ion binding"/>
    <property type="evidence" value="ECO:0007669"/>
    <property type="project" value="UniProtKB-KW"/>
</dbReference>
<name>A0A0C2SUU5_AMAMK</name>
<dbReference type="InParanoid" id="A0A0C2SUU5"/>
<dbReference type="InterPro" id="IPR012337">
    <property type="entry name" value="RNaseH-like_sf"/>
</dbReference>
<keyword evidence="4" id="KW-0862">Zinc</keyword>
<sequence length="231" mass="26825">MSEWEELLDNPEYEPVRKGLQAGVALLEKYYRRADDTDVYFIAHVLDPTLKLEYLNAAWDEEYLNVGLAAFKSRFTIYRAKYEVSRKKPSTTTSPSTSIPASMKSGALSSDASTDNMDPFEEFHRYLRQPRLKRENFPNPIPWWGHQFEYPVLRLMARDYLAIPATTCIAERSFSLSARTDDPRRRQMKKLKFGGLQKLRAGYTDGRLSAEGEVMKKYIGDFDFDNEDYLD</sequence>
<accession>A0A0C2SUU5</accession>
<proteinExistence type="predicted"/>
<dbReference type="OrthoDB" id="3268424at2759"/>
<keyword evidence="2" id="KW-0479">Metal-binding</keyword>
<dbReference type="GO" id="GO:0046983">
    <property type="term" value="F:protein dimerization activity"/>
    <property type="evidence" value="ECO:0007669"/>
    <property type="project" value="InterPro"/>
</dbReference>
<feature type="region of interest" description="Disordered" evidence="6">
    <location>
        <begin position="88"/>
        <end position="115"/>
    </location>
</feature>
<keyword evidence="5" id="KW-0539">Nucleus</keyword>
<evidence type="ECO:0000256" key="5">
    <source>
        <dbReference type="ARBA" id="ARBA00023242"/>
    </source>
</evidence>
<evidence type="ECO:0000313" key="8">
    <source>
        <dbReference type="EMBL" id="KIL67200.1"/>
    </source>
</evidence>
<dbReference type="STRING" id="946122.A0A0C2SUU5"/>
<feature type="domain" description="HAT C-terminal dimerisation" evidence="7">
    <location>
        <begin position="122"/>
        <end position="191"/>
    </location>
</feature>
<dbReference type="Proteomes" id="UP000054549">
    <property type="component" value="Unassembled WGS sequence"/>
</dbReference>
<dbReference type="HOGENOM" id="CLU_009123_4_1_1"/>
<dbReference type="InterPro" id="IPR052035">
    <property type="entry name" value="ZnF_BED_domain_contain"/>
</dbReference>
<keyword evidence="9" id="KW-1185">Reference proteome</keyword>
<evidence type="ECO:0000256" key="3">
    <source>
        <dbReference type="ARBA" id="ARBA00022771"/>
    </source>
</evidence>
<dbReference type="EMBL" id="KN818232">
    <property type="protein sequence ID" value="KIL67200.1"/>
    <property type="molecule type" value="Genomic_DNA"/>
</dbReference>
<dbReference type="PANTHER" id="PTHR46481:SF10">
    <property type="entry name" value="ZINC FINGER BED DOMAIN-CONTAINING PROTEIN 39"/>
    <property type="match status" value="1"/>
</dbReference>